<protein>
    <submittedName>
        <fullName evidence="1">Uncharacterized protein</fullName>
    </submittedName>
</protein>
<reference evidence="1" key="2">
    <citation type="journal article" date="2020" name="Nat. Commun.">
        <title>Large-scale genome sequencing of mycorrhizal fungi provides insights into the early evolution of symbiotic traits.</title>
        <authorList>
            <person name="Miyauchi S."/>
            <person name="Kiss E."/>
            <person name="Kuo A."/>
            <person name="Drula E."/>
            <person name="Kohler A."/>
            <person name="Sanchez-Garcia M."/>
            <person name="Morin E."/>
            <person name="Andreopoulos B."/>
            <person name="Barry K.W."/>
            <person name="Bonito G."/>
            <person name="Buee M."/>
            <person name="Carver A."/>
            <person name="Chen C."/>
            <person name="Cichocki N."/>
            <person name="Clum A."/>
            <person name="Culley D."/>
            <person name="Crous P.W."/>
            <person name="Fauchery L."/>
            <person name="Girlanda M."/>
            <person name="Hayes R.D."/>
            <person name="Keri Z."/>
            <person name="LaButti K."/>
            <person name="Lipzen A."/>
            <person name="Lombard V."/>
            <person name="Magnuson J."/>
            <person name="Maillard F."/>
            <person name="Murat C."/>
            <person name="Nolan M."/>
            <person name="Ohm R.A."/>
            <person name="Pangilinan J."/>
            <person name="Pereira M.F."/>
            <person name="Perotto S."/>
            <person name="Peter M."/>
            <person name="Pfister S."/>
            <person name="Riley R."/>
            <person name="Sitrit Y."/>
            <person name="Stielow J.B."/>
            <person name="Szollosi G."/>
            <person name="Zifcakova L."/>
            <person name="Stursova M."/>
            <person name="Spatafora J.W."/>
            <person name="Tedersoo L."/>
            <person name="Vaario L.M."/>
            <person name="Yamada A."/>
            <person name="Yan M."/>
            <person name="Wang P."/>
            <person name="Xu J."/>
            <person name="Bruns T."/>
            <person name="Baldrian P."/>
            <person name="Vilgalys R."/>
            <person name="Dunand C."/>
            <person name="Henrissat B."/>
            <person name="Grigoriev I.V."/>
            <person name="Hibbett D."/>
            <person name="Nagy L.G."/>
            <person name="Martin F.M."/>
        </authorList>
    </citation>
    <scope>NUCLEOTIDE SEQUENCE</scope>
    <source>
        <strain evidence="1">Prilba</strain>
    </source>
</reference>
<accession>A0A9P5MRR9</accession>
<name>A0A9P5MRR9_9AGAM</name>
<comment type="caution">
    <text evidence="1">The sequence shown here is derived from an EMBL/GenBank/DDBJ whole genome shotgun (WGS) entry which is preliminary data.</text>
</comment>
<sequence length="221" mass="24128">MAVAYAGVLYGTPRLLYLVKSLVHVSNAAQGAVRRPKNRFHHWYLSSMKFKKAQELAPLLDGEVLKRTLDMLGSDDVMEQFFEAVLIVCMRVIEVADLSVAVPQILHLFSGDLREVSRSVEIGHSLGILRHCNAASLARGIISGMVYVSTHRSVSLWYRNDHICQGLESPSFASTNALSLSDPEAATIASPNITGRTATFGSVTLKANDNARDLDSTIQTA</sequence>
<dbReference type="OrthoDB" id="10599879at2759"/>
<evidence type="ECO:0000313" key="2">
    <source>
        <dbReference type="Proteomes" id="UP000759537"/>
    </source>
</evidence>
<keyword evidence="2" id="KW-1185">Reference proteome</keyword>
<dbReference type="Proteomes" id="UP000759537">
    <property type="component" value="Unassembled WGS sequence"/>
</dbReference>
<reference evidence="1" key="1">
    <citation type="submission" date="2019-10" db="EMBL/GenBank/DDBJ databases">
        <authorList>
            <consortium name="DOE Joint Genome Institute"/>
            <person name="Kuo A."/>
            <person name="Miyauchi S."/>
            <person name="Kiss E."/>
            <person name="Drula E."/>
            <person name="Kohler A."/>
            <person name="Sanchez-Garcia M."/>
            <person name="Andreopoulos B."/>
            <person name="Barry K.W."/>
            <person name="Bonito G."/>
            <person name="Buee M."/>
            <person name="Carver A."/>
            <person name="Chen C."/>
            <person name="Cichocki N."/>
            <person name="Clum A."/>
            <person name="Culley D."/>
            <person name="Crous P.W."/>
            <person name="Fauchery L."/>
            <person name="Girlanda M."/>
            <person name="Hayes R."/>
            <person name="Keri Z."/>
            <person name="LaButti K."/>
            <person name="Lipzen A."/>
            <person name="Lombard V."/>
            <person name="Magnuson J."/>
            <person name="Maillard F."/>
            <person name="Morin E."/>
            <person name="Murat C."/>
            <person name="Nolan M."/>
            <person name="Ohm R."/>
            <person name="Pangilinan J."/>
            <person name="Pereira M."/>
            <person name="Perotto S."/>
            <person name="Peter M."/>
            <person name="Riley R."/>
            <person name="Sitrit Y."/>
            <person name="Stielow B."/>
            <person name="Szollosi G."/>
            <person name="Zifcakova L."/>
            <person name="Stursova M."/>
            <person name="Spatafora J.W."/>
            <person name="Tedersoo L."/>
            <person name="Vaario L.-M."/>
            <person name="Yamada A."/>
            <person name="Yan M."/>
            <person name="Wang P."/>
            <person name="Xu J."/>
            <person name="Bruns T."/>
            <person name="Baldrian P."/>
            <person name="Vilgalys R."/>
            <person name="Henrissat B."/>
            <person name="Grigoriev I.V."/>
            <person name="Hibbett D."/>
            <person name="Nagy L.G."/>
            <person name="Martin F.M."/>
        </authorList>
    </citation>
    <scope>NUCLEOTIDE SEQUENCE</scope>
    <source>
        <strain evidence="1">Prilba</strain>
    </source>
</reference>
<proteinExistence type="predicted"/>
<evidence type="ECO:0000313" key="1">
    <source>
        <dbReference type="EMBL" id="KAF8476387.1"/>
    </source>
</evidence>
<gene>
    <name evidence="1" type="ORF">DFH94DRAFT_855288</name>
</gene>
<dbReference type="EMBL" id="WHVB01000015">
    <property type="protein sequence ID" value="KAF8476387.1"/>
    <property type="molecule type" value="Genomic_DNA"/>
</dbReference>
<dbReference type="AlphaFoldDB" id="A0A9P5MRR9"/>
<organism evidence="1 2">
    <name type="scientific">Russula ochroleuca</name>
    <dbReference type="NCBI Taxonomy" id="152965"/>
    <lineage>
        <taxon>Eukaryota</taxon>
        <taxon>Fungi</taxon>
        <taxon>Dikarya</taxon>
        <taxon>Basidiomycota</taxon>
        <taxon>Agaricomycotina</taxon>
        <taxon>Agaricomycetes</taxon>
        <taxon>Russulales</taxon>
        <taxon>Russulaceae</taxon>
        <taxon>Russula</taxon>
    </lineage>
</organism>